<evidence type="ECO:0000259" key="11">
    <source>
        <dbReference type="PROSITE" id="PS51706"/>
    </source>
</evidence>
<dbReference type="GO" id="GO:0005525">
    <property type="term" value="F:GTP binding"/>
    <property type="evidence" value="ECO:0007669"/>
    <property type="project" value="UniProtKB-UniRule"/>
</dbReference>
<dbReference type="EMBL" id="LR214939">
    <property type="protein sequence ID" value="VEU56058.1"/>
    <property type="molecule type" value="Genomic_DNA"/>
</dbReference>
<keyword evidence="7 10" id="KW-0342">GTP-binding</keyword>
<dbReference type="Gene3D" id="3.40.50.300">
    <property type="entry name" value="P-loop containing nucleotide triphosphate hydrolases"/>
    <property type="match status" value="1"/>
</dbReference>
<evidence type="ECO:0000256" key="8">
    <source>
        <dbReference type="ARBA" id="ARBA00023210"/>
    </source>
</evidence>
<keyword evidence="6" id="KW-0460">Magnesium</keyword>
<keyword evidence="4" id="KW-0479">Metal-binding</keyword>
<accession>A0A448ZXR9</accession>
<dbReference type="HAMAP" id="MF_00321">
    <property type="entry name" value="GTPase_EngB"/>
    <property type="match status" value="1"/>
</dbReference>
<dbReference type="PANTHER" id="PTHR11649:SF13">
    <property type="entry name" value="ENGB-TYPE G DOMAIN-CONTAINING PROTEIN"/>
    <property type="match status" value="1"/>
</dbReference>
<dbReference type="InterPro" id="IPR027417">
    <property type="entry name" value="P-loop_NTPase"/>
</dbReference>
<dbReference type="SUPFAM" id="SSF52540">
    <property type="entry name" value="P-loop containing nucleoside triphosphate hydrolases"/>
    <property type="match status" value="1"/>
</dbReference>
<evidence type="ECO:0000256" key="9">
    <source>
        <dbReference type="ARBA" id="ARBA00023306"/>
    </source>
</evidence>
<proteinExistence type="inferred from homology"/>
<sequence length="205" mass="23270">MRLKLCCFILKFSQILVIISTAMWKYLKSAADQNSWLKHAGKELVFWGRSNVGKSSLINALSETKIAKTSATPGHTKLINYFQTNNNKIIVDLPGYGYASLNKKQQNKIVGIIDFYFKNGQNNKEVCILIDAKIGFMPIDVEMIEYLKSLNIKFSIIITKIDKANQSQKYKVKNQAMSLSNDVEIFLVSATKKIGLNDLIEFYNL</sequence>
<comment type="cofactor">
    <cofactor evidence="1">
        <name>Mg(2+)</name>
        <dbReference type="ChEBI" id="CHEBI:18420"/>
    </cofactor>
</comment>
<gene>
    <name evidence="10 12" type="primary">engB</name>
    <name evidence="12" type="synonym">ysxC</name>
    <name evidence="12" type="ORF">NCTC10113_00939</name>
</gene>
<evidence type="ECO:0000256" key="7">
    <source>
        <dbReference type="ARBA" id="ARBA00023134"/>
    </source>
</evidence>
<dbReference type="Pfam" id="PF01926">
    <property type="entry name" value="MMR_HSR1"/>
    <property type="match status" value="1"/>
</dbReference>
<keyword evidence="3 10" id="KW-0132">Cell division</keyword>
<dbReference type="PROSITE" id="PS51706">
    <property type="entry name" value="G_ENGB"/>
    <property type="match status" value="1"/>
</dbReference>
<dbReference type="NCBIfam" id="TIGR00231">
    <property type="entry name" value="small_GTP"/>
    <property type="match status" value="1"/>
</dbReference>
<geneLocation type="plasmid" evidence="12">
    <name>2</name>
</geneLocation>
<evidence type="ECO:0000256" key="5">
    <source>
        <dbReference type="ARBA" id="ARBA00022741"/>
    </source>
</evidence>
<protein>
    <recommendedName>
        <fullName evidence="10">Probable GTP-binding protein EngB</fullName>
    </recommendedName>
</protein>
<keyword evidence="5 10" id="KW-0547">Nucleotide-binding</keyword>
<dbReference type="CDD" id="cd01876">
    <property type="entry name" value="YihA_EngB"/>
    <property type="match status" value="1"/>
</dbReference>
<evidence type="ECO:0000313" key="12">
    <source>
        <dbReference type="EMBL" id="VEU56058.1"/>
    </source>
</evidence>
<feature type="domain" description="EngB-type G" evidence="11">
    <location>
        <begin position="40"/>
        <end position="205"/>
    </location>
</feature>
<evidence type="ECO:0000256" key="3">
    <source>
        <dbReference type="ARBA" id="ARBA00022618"/>
    </source>
</evidence>
<dbReference type="AlphaFoldDB" id="A0A448ZXR9"/>
<evidence type="ECO:0000256" key="4">
    <source>
        <dbReference type="ARBA" id="ARBA00022723"/>
    </source>
</evidence>
<dbReference type="PANTHER" id="PTHR11649">
    <property type="entry name" value="MSS1/TRME-RELATED GTP-BINDING PROTEIN"/>
    <property type="match status" value="1"/>
</dbReference>
<comment type="similarity">
    <text evidence="2 10">Belongs to the TRAFAC class TrmE-Era-EngA-EngB-Septin-like GTPase superfamily. EngB GTPase family.</text>
</comment>
<organism evidence="12">
    <name type="scientific">Metamycoplasma salivarium</name>
    <name type="common">Mycoplasma salivarium</name>
    <dbReference type="NCBI Taxonomy" id="2124"/>
    <lineage>
        <taxon>Bacteria</taxon>
        <taxon>Bacillati</taxon>
        <taxon>Mycoplasmatota</taxon>
        <taxon>Mycoplasmoidales</taxon>
        <taxon>Metamycoplasmataceae</taxon>
        <taxon>Metamycoplasma</taxon>
    </lineage>
</organism>
<keyword evidence="12" id="KW-0614">Plasmid</keyword>
<dbReference type="InterPro" id="IPR005225">
    <property type="entry name" value="Small_GTP-bd"/>
</dbReference>
<evidence type="ECO:0000256" key="10">
    <source>
        <dbReference type="HAMAP-Rule" id="MF_00321"/>
    </source>
</evidence>
<dbReference type="NCBIfam" id="TIGR03598">
    <property type="entry name" value="GTPase_YsxC"/>
    <property type="match status" value="1"/>
</dbReference>
<keyword evidence="9 10" id="KW-0131">Cell cycle</keyword>
<evidence type="ECO:0000256" key="6">
    <source>
        <dbReference type="ARBA" id="ARBA00022842"/>
    </source>
</evidence>
<evidence type="ECO:0000256" key="1">
    <source>
        <dbReference type="ARBA" id="ARBA00001946"/>
    </source>
</evidence>
<evidence type="ECO:0000256" key="2">
    <source>
        <dbReference type="ARBA" id="ARBA00009638"/>
    </source>
</evidence>
<name>A0A448ZXR9_METSV</name>
<dbReference type="InterPro" id="IPR030393">
    <property type="entry name" value="G_ENGB_dom"/>
</dbReference>
<comment type="function">
    <text evidence="10">Necessary for normal cell division and for the maintenance of normal septation.</text>
</comment>
<keyword evidence="8 10" id="KW-0717">Septation</keyword>
<dbReference type="InterPro" id="IPR006073">
    <property type="entry name" value="GTP-bd"/>
</dbReference>
<dbReference type="GO" id="GO:0000917">
    <property type="term" value="P:division septum assembly"/>
    <property type="evidence" value="ECO:0007669"/>
    <property type="project" value="UniProtKB-KW"/>
</dbReference>
<dbReference type="GO" id="GO:0046872">
    <property type="term" value="F:metal ion binding"/>
    <property type="evidence" value="ECO:0007669"/>
    <property type="project" value="UniProtKB-KW"/>
</dbReference>
<reference evidence="12" key="1">
    <citation type="submission" date="2019-01" db="EMBL/GenBank/DDBJ databases">
        <authorList>
            <consortium name="Pathogen Informatics"/>
        </authorList>
    </citation>
    <scope>NUCLEOTIDE SEQUENCE [LARGE SCALE GENOMIC DNA]</scope>
    <source>
        <strain evidence="12">NCTC10113</strain>
    </source>
</reference>
<dbReference type="InterPro" id="IPR019987">
    <property type="entry name" value="GTP-bd_ribosome_bio_YsxC"/>
</dbReference>